<accession>A0A835FCC3</accession>
<name>A0A835FCC3_9POAL</name>
<dbReference type="SUPFAM" id="SSF50965">
    <property type="entry name" value="Galactose oxidase, central domain"/>
    <property type="match status" value="2"/>
</dbReference>
<protein>
    <recommendedName>
        <fullName evidence="1">KIB1-4 beta-propeller domain-containing protein</fullName>
    </recommendedName>
</protein>
<dbReference type="OrthoDB" id="679467at2759"/>
<feature type="domain" description="KIB1-4 beta-propeller" evidence="1">
    <location>
        <begin position="439"/>
        <end position="677"/>
    </location>
</feature>
<sequence length="712" mass="80097">MENGNNLPLPSGFGTRPWLIQQTCGGSCKDAQTTLVDMPDRSLHAVTIPEMQGKICLGCVYDGTWLLLLDEATHDCFLLNVVSRRPKISLPPLCPTKEYKGATCGVVGSPANFTVVIASDREAEQMFLLCSRPGDEEWTDLTAEDDGCGVRFSGSIVSHAGKLYAGELVVMDVDDGEIRSQDLSTDTEDHDRAMFGPTVRYLVVSHGDLFDVLIKYRGRPYDGSFIMMAVRRLDLSDLVWRRVESIGSDRVFLLSGDYGFSCSAASAQLQGNCVYLVWSSCDCERLYRFCLDDMTKSFHQILPKPTAPSCRTYWVVPNDIQASEFKGQALLSGPTSSEVTLLPNDFNNHPEEQQKSISLPPWQDLRLELLELIASNLSLVDRIRFPAICKPWSMVTNPIEQAHVWPWLMHISKQDGKCKMLDPLRGEQYVLQVEAFKTEIDHHVFRSSKDGWVVASAGPSDDEIFIINPFTQDIVETSLHVEFYRFRGITFSSAPSSPDSVVFGITSSTNGKYVSVETWRPGEDSWSEFEFDFVYEEAHPPFPVAYTNPIYYRGEFYCLGRKGNLAVFNPSDNTWRVLDKPEPVYGELQVFEDDHEGAKFCYLVELGEDLVSVFMRNADEPPRVFKLDKMNMAWAQVEDIGGAALFVDYRASFGLLSPGAGNGNRIYFPRYSEDGKHAAFYDMETKAYHPTFYGVKEPMNCVWVVPNLQEDA</sequence>
<keyword evidence="3" id="KW-1185">Reference proteome</keyword>
<evidence type="ECO:0000313" key="3">
    <source>
        <dbReference type="Proteomes" id="UP000636709"/>
    </source>
</evidence>
<comment type="caution">
    <text evidence="2">The sequence shown here is derived from an EMBL/GenBank/DDBJ whole genome shotgun (WGS) entry which is preliminary data.</text>
</comment>
<dbReference type="PANTHER" id="PTHR33127:SF97">
    <property type="entry name" value="OS08G0448300 PROTEIN"/>
    <property type="match status" value="1"/>
</dbReference>
<dbReference type="InterPro" id="IPR011043">
    <property type="entry name" value="Gal_Oxase/kelch_b-propeller"/>
</dbReference>
<dbReference type="AlphaFoldDB" id="A0A835FCC3"/>
<dbReference type="EMBL" id="JACEFO010001441">
    <property type="protein sequence ID" value="KAF8736453.1"/>
    <property type="molecule type" value="Genomic_DNA"/>
</dbReference>
<evidence type="ECO:0000313" key="2">
    <source>
        <dbReference type="EMBL" id="KAF8736453.1"/>
    </source>
</evidence>
<proteinExistence type="predicted"/>
<gene>
    <name evidence="2" type="ORF">HU200_014337</name>
</gene>
<dbReference type="PANTHER" id="PTHR33127">
    <property type="entry name" value="TRANSMEMBRANE PROTEIN"/>
    <property type="match status" value="1"/>
</dbReference>
<dbReference type="Proteomes" id="UP000636709">
    <property type="component" value="Unassembled WGS sequence"/>
</dbReference>
<organism evidence="2 3">
    <name type="scientific">Digitaria exilis</name>
    <dbReference type="NCBI Taxonomy" id="1010633"/>
    <lineage>
        <taxon>Eukaryota</taxon>
        <taxon>Viridiplantae</taxon>
        <taxon>Streptophyta</taxon>
        <taxon>Embryophyta</taxon>
        <taxon>Tracheophyta</taxon>
        <taxon>Spermatophyta</taxon>
        <taxon>Magnoliopsida</taxon>
        <taxon>Liliopsida</taxon>
        <taxon>Poales</taxon>
        <taxon>Poaceae</taxon>
        <taxon>PACMAD clade</taxon>
        <taxon>Panicoideae</taxon>
        <taxon>Panicodae</taxon>
        <taxon>Paniceae</taxon>
        <taxon>Anthephorinae</taxon>
        <taxon>Digitaria</taxon>
    </lineage>
</organism>
<reference evidence="2" key="1">
    <citation type="submission" date="2020-07" db="EMBL/GenBank/DDBJ databases">
        <title>Genome sequence and genetic diversity analysis of an under-domesticated orphan crop, white fonio (Digitaria exilis).</title>
        <authorList>
            <person name="Bennetzen J.L."/>
            <person name="Chen S."/>
            <person name="Ma X."/>
            <person name="Wang X."/>
            <person name="Yssel A.E.J."/>
            <person name="Chaluvadi S.R."/>
            <person name="Johnson M."/>
            <person name="Gangashetty P."/>
            <person name="Hamidou F."/>
            <person name="Sanogo M.D."/>
            <person name="Zwaenepoel A."/>
            <person name="Wallace J."/>
            <person name="Van De Peer Y."/>
            <person name="Van Deynze A."/>
        </authorList>
    </citation>
    <scope>NUCLEOTIDE SEQUENCE</scope>
    <source>
        <tissue evidence="2">Leaves</tissue>
    </source>
</reference>
<evidence type="ECO:0000259" key="1">
    <source>
        <dbReference type="Pfam" id="PF03478"/>
    </source>
</evidence>
<dbReference type="InterPro" id="IPR005174">
    <property type="entry name" value="KIB1-4_b-propeller"/>
</dbReference>
<feature type="domain" description="KIB1-4 beta-propeller" evidence="1">
    <location>
        <begin position="36"/>
        <end position="282"/>
    </location>
</feature>
<dbReference type="Pfam" id="PF03478">
    <property type="entry name" value="Beta-prop_KIB1-4"/>
    <property type="match status" value="2"/>
</dbReference>